<organism evidence="2">
    <name type="scientific">viral metagenome</name>
    <dbReference type="NCBI Taxonomy" id="1070528"/>
    <lineage>
        <taxon>unclassified sequences</taxon>
        <taxon>metagenomes</taxon>
        <taxon>organismal metagenomes</taxon>
    </lineage>
</organism>
<feature type="region of interest" description="Disordered" evidence="1">
    <location>
        <begin position="49"/>
        <end position="92"/>
    </location>
</feature>
<protein>
    <submittedName>
        <fullName evidence="2">Uncharacterized protein</fullName>
    </submittedName>
</protein>
<accession>A0A6C0JP51</accession>
<proteinExistence type="predicted"/>
<feature type="compositionally biased region" description="Basic and acidic residues" evidence="1">
    <location>
        <begin position="80"/>
        <end position="92"/>
    </location>
</feature>
<feature type="compositionally biased region" description="Basic and acidic residues" evidence="1">
    <location>
        <begin position="49"/>
        <end position="63"/>
    </location>
</feature>
<sequence>MKETRELNDHVEPLMEYVNFDDVKGKPVVRSGKMITRDSSSGCERVLRATGNKEKVSSADSMKKTPPMLRSKSPVLLGSKDTKTKADSKPDIKSLNTLRKQSVNTSRQLRSISTSVSSSVNDVDGFGEESTDSLDALIGNDEGDGGGYDIPLKAISKSAKASFETTKNCGFVLLVRAVY</sequence>
<dbReference type="AlphaFoldDB" id="A0A6C0JP51"/>
<name>A0A6C0JP51_9ZZZZ</name>
<evidence type="ECO:0000313" key="2">
    <source>
        <dbReference type="EMBL" id="QHU06661.1"/>
    </source>
</evidence>
<dbReference type="EMBL" id="MN740660">
    <property type="protein sequence ID" value="QHU06661.1"/>
    <property type="molecule type" value="Genomic_DNA"/>
</dbReference>
<evidence type="ECO:0000256" key="1">
    <source>
        <dbReference type="SAM" id="MobiDB-lite"/>
    </source>
</evidence>
<reference evidence="2" key="1">
    <citation type="journal article" date="2020" name="Nature">
        <title>Giant virus diversity and host interactions through global metagenomics.</title>
        <authorList>
            <person name="Schulz F."/>
            <person name="Roux S."/>
            <person name="Paez-Espino D."/>
            <person name="Jungbluth S."/>
            <person name="Walsh D.A."/>
            <person name="Denef V.J."/>
            <person name="McMahon K.D."/>
            <person name="Konstantinidis K.T."/>
            <person name="Eloe-Fadrosh E.A."/>
            <person name="Kyrpides N.C."/>
            <person name="Woyke T."/>
        </authorList>
    </citation>
    <scope>NUCLEOTIDE SEQUENCE</scope>
    <source>
        <strain evidence="2">GVMAG-S-1035315-10</strain>
    </source>
</reference>